<dbReference type="GO" id="GO:0005886">
    <property type="term" value="C:plasma membrane"/>
    <property type="evidence" value="ECO:0007669"/>
    <property type="project" value="UniProtKB-SubCell"/>
</dbReference>
<keyword evidence="6 7" id="KW-0472">Membrane</keyword>
<keyword evidence="5 7" id="KW-1133">Transmembrane helix</keyword>
<reference evidence="10" key="2">
    <citation type="submission" date="2020-09" db="EMBL/GenBank/DDBJ databases">
        <authorList>
            <person name="Sun Q."/>
            <person name="Sedlacek I."/>
        </authorList>
    </citation>
    <scope>NUCLEOTIDE SEQUENCE</scope>
    <source>
        <strain evidence="10">CCM 7905</strain>
    </source>
</reference>
<comment type="similarity">
    <text evidence="2 7">Belongs to the TVP38/TMEM64 family.</text>
</comment>
<keyword evidence="11" id="KW-1185">Reference proteome</keyword>
<feature type="transmembrane region" description="Helical" evidence="7">
    <location>
        <begin position="58"/>
        <end position="83"/>
    </location>
</feature>
<evidence type="ECO:0000256" key="2">
    <source>
        <dbReference type="ARBA" id="ARBA00008640"/>
    </source>
</evidence>
<protein>
    <recommendedName>
        <fullName evidence="7">TVP38/TMEM64 family membrane protein</fullName>
    </recommendedName>
</protein>
<evidence type="ECO:0000256" key="4">
    <source>
        <dbReference type="ARBA" id="ARBA00022692"/>
    </source>
</evidence>
<name>A0A917FX53_9NOCA</name>
<comment type="caution">
    <text evidence="7">Lacks conserved residue(s) required for the propagation of feature annotation.</text>
</comment>
<dbReference type="AlphaFoldDB" id="A0A917FX53"/>
<evidence type="ECO:0000256" key="6">
    <source>
        <dbReference type="ARBA" id="ARBA00023136"/>
    </source>
</evidence>
<dbReference type="EMBL" id="BMCU01000002">
    <property type="protein sequence ID" value="GGG09860.1"/>
    <property type="molecule type" value="Genomic_DNA"/>
</dbReference>
<feature type="transmembrane region" description="Helical" evidence="7">
    <location>
        <begin position="140"/>
        <end position="160"/>
    </location>
</feature>
<gene>
    <name evidence="10" type="ORF">GCM10007304_24920</name>
</gene>
<evidence type="ECO:0000313" key="11">
    <source>
        <dbReference type="Proteomes" id="UP000654257"/>
    </source>
</evidence>
<feature type="domain" description="VTT" evidence="9">
    <location>
        <begin position="46"/>
        <end position="163"/>
    </location>
</feature>
<proteinExistence type="inferred from homology"/>
<evidence type="ECO:0000313" key="10">
    <source>
        <dbReference type="EMBL" id="GGG09860.1"/>
    </source>
</evidence>
<feature type="transmembrane region" description="Helical" evidence="7">
    <location>
        <begin position="28"/>
        <end position="46"/>
    </location>
</feature>
<accession>A0A917FX53</accession>
<feature type="region of interest" description="Disordered" evidence="8">
    <location>
        <begin position="205"/>
        <end position="226"/>
    </location>
</feature>
<evidence type="ECO:0000256" key="5">
    <source>
        <dbReference type="ARBA" id="ARBA00022989"/>
    </source>
</evidence>
<dbReference type="Pfam" id="PF09335">
    <property type="entry name" value="VTT_dom"/>
    <property type="match status" value="1"/>
</dbReference>
<reference evidence="10" key="1">
    <citation type="journal article" date="2014" name="Int. J. Syst. Evol. Microbiol.">
        <title>Complete genome sequence of Corynebacterium casei LMG S-19264T (=DSM 44701T), isolated from a smear-ripened cheese.</title>
        <authorList>
            <consortium name="US DOE Joint Genome Institute (JGI-PGF)"/>
            <person name="Walter F."/>
            <person name="Albersmeier A."/>
            <person name="Kalinowski J."/>
            <person name="Ruckert C."/>
        </authorList>
    </citation>
    <scope>NUCLEOTIDE SEQUENCE</scope>
    <source>
        <strain evidence="10">CCM 7905</strain>
    </source>
</reference>
<dbReference type="PANTHER" id="PTHR12677:SF59">
    <property type="entry name" value="GOLGI APPARATUS MEMBRANE PROTEIN TVP38-RELATED"/>
    <property type="match status" value="1"/>
</dbReference>
<evidence type="ECO:0000259" key="9">
    <source>
        <dbReference type="Pfam" id="PF09335"/>
    </source>
</evidence>
<keyword evidence="3 7" id="KW-1003">Cell membrane</keyword>
<dbReference type="PANTHER" id="PTHR12677">
    <property type="entry name" value="GOLGI APPARATUS MEMBRANE PROTEIN TVP38-RELATED"/>
    <property type="match status" value="1"/>
</dbReference>
<comment type="caution">
    <text evidence="10">The sequence shown here is derived from an EMBL/GenBank/DDBJ whole genome shotgun (WGS) entry which is preliminary data.</text>
</comment>
<sequence>MAAFVAVAFLVPHPTVEQLRAWAGSWGPGFPVAFFVAHVLLTITPIPRTLFTISAGVLFGAATGLLIAVAATTVSAVLAFLLVRWVGRDIVAARLRHPALAAVDARLARRGWLAVGSLRLIAPVPFSVVNYCAGVSAVRVVPFALATLVGVVPGTVGIVLLGNALGGHTDPVLLAVSGSCIALGVVGLVVDARMPVTVLPLTDVSPTDVSPTDSTMSVTSPSSSDT</sequence>
<evidence type="ECO:0000256" key="7">
    <source>
        <dbReference type="RuleBase" id="RU366058"/>
    </source>
</evidence>
<evidence type="ECO:0000256" key="1">
    <source>
        <dbReference type="ARBA" id="ARBA00004651"/>
    </source>
</evidence>
<dbReference type="InterPro" id="IPR015414">
    <property type="entry name" value="TMEM64"/>
</dbReference>
<comment type="subcellular location">
    <subcellularLocation>
        <location evidence="1 7">Cell membrane</location>
        <topology evidence="1 7">Multi-pass membrane protein</topology>
    </subcellularLocation>
</comment>
<evidence type="ECO:0000256" key="8">
    <source>
        <dbReference type="SAM" id="MobiDB-lite"/>
    </source>
</evidence>
<organism evidence="10 11">
    <name type="scientific">Rhodococcoides trifolii</name>
    <dbReference type="NCBI Taxonomy" id="908250"/>
    <lineage>
        <taxon>Bacteria</taxon>
        <taxon>Bacillati</taxon>
        <taxon>Actinomycetota</taxon>
        <taxon>Actinomycetes</taxon>
        <taxon>Mycobacteriales</taxon>
        <taxon>Nocardiaceae</taxon>
        <taxon>Rhodococcoides</taxon>
    </lineage>
</organism>
<feature type="transmembrane region" description="Helical" evidence="7">
    <location>
        <begin position="172"/>
        <end position="190"/>
    </location>
</feature>
<evidence type="ECO:0000256" key="3">
    <source>
        <dbReference type="ARBA" id="ARBA00022475"/>
    </source>
</evidence>
<dbReference type="Proteomes" id="UP000654257">
    <property type="component" value="Unassembled WGS sequence"/>
</dbReference>
<dbReference type="InterPro" id="IPR032816">
    <property type="entry name" value="VTT_dom"/>
</dbReference>
<keyword evidence="4 7" id="KW-0812">Transmembrane</keyword>